<organism evidence="1 2">
    <name type="scientific">Pistacia integerrima</name>
    <dbReference type="NCBI Taxonomy" id="434235"/>
    <lineage>
        <taxon>Eukaryota</taxon>
        <taxon>Viridiplantae</taxon>
        <taxon>Streptophyta</taxon>
        <taxon>Embryophyta</taxon>
        <taxon>Tracheophyta</taxon>
        <taxon>Spermatophyta</taxon>
        <taxon>Magnoliopsida</taxon>
        <taxon>eudicotyledons</taxon>
        <taxon>Gunneridae</taxon>
        <taxon>Pentapetalae</taxon>
        <taxon>rosids</taxon>
        <taxon>malvids</taxon>
        <taxon>Sapindales</taxon>
        <taxon>Anacardiaceae</taxon>
        <taxon>Pistacia</taxon>
    </lineage>
</organism>
<dbReference type="EMBL" id="CM047749">
    <property type="protein sequence ID" value="KAJ0009889.1"/>
    <property type="molecule type" value="Genomic_DNA"/>
</dbReference>
<comment type="caution">
    <text evidence="1">The sequence shown here is derived from an EMBL/GenBank/DDBJ whole genome shotgun (WGS) entry which is preliminary data.</text>
</comment>
<evidence type="ECO:0000313" key="2">
    <source>
        <dbReference type="Proteomes" id="UP001163603"/>
    </source>
</evidence>
<reference evidence="2" key="1">
    <citation type="journal article" date="2023" name="G3 (Bethesda)">
        <title>Genome assembly and association tests identify interacting loci associated with vigor, precocity, and sex in interspecific pistachio rootstocks.</title>
        <authorList>
            <person name="Palmer W."/>
            <person name="Jacygrad E."/>
            <person name="Sagayaradj S."/>
            <person name="Cavanaugh K."/>
            <person name="Han R."/>
            <person name="Bertier L."/>
            <person name="Beede B."/>
            <person name="Kafkas S."/>
            <person name="Golino D."/>
            <person name="Preece J."/>
            <person name="Michelmore R."/>
        </authorList>
    </citation>
    <scope>NUCLEOTIDE SEQUENCE [LARGE SCALE GENOMIC DNA]</scope>
</reference>
<protein>
    <submittedName>
        <fullName evidence="1">Uncharacterized protein</fullName>
    </submittedName>
</protein>
<evidence type="ECO:0000313" key="1">
    <source>
        <dbReference type="EMBL" id="KAJ0009889.1"/>
    </source>
</evidence>
<name>A0ACC0X4I6_9ROSI</name>
<dbReference type="Proteomes" id="UP001163603">
    <property type="component" value="Chromosome 14"/>
</dbReference>
<gene>
    <name evidence="1" type="ORF">Pint_33564</name>
</gene>
<proteinExistence type="predicted"/>
<accession>A0ACC0X4I6</accession>
<sequence>MDEEIQIEGAKSLGDDFYEKIEAPKFVDLTAPDRHRSSIEDRYWFCLRVGCDQKHEEEMDSEAIYKNFVLRVMAARSPNVRLRKALYGKKSSANAKCPLTVPAKPLRSRVSRLALISSISQKMVDGKVKGRALPKHGGTPMGKEKQSSVLAKCLTSPRIKKRLSNHGTFHTVRNPKPTTIAVPKNRIVAKALVFHSPKKTVRIKTSAELSSRMRTICAGMKKLEITSGKKNLSNCNKLLPVDASRKQFRGREVKSRVYDSLRSQNCRSKEAKSAKCLKKKDKEKDLLQACCTAPGEETENDSSDMEIEGKSRNGSLEVCSTSGNCKTNESNKDKECLVTLKVENKGEALSDASTGDTTSLSNCGERDKGEHDIADFPVPSVSKTNEGSSVENNQIKPTTEKRVMPGVIENDENENASDDKENTGEVMRNCDNKENAGEVMNNCDDKENASSSDDNRKMDLKSSHMEKKKTLGNHEEQRSTRMRMKGMGKTSKGNSTAAVACAEGVNYRKPKLTNPKPFRLRTDERRILKEANLEKKLHRDEPPKEITKIAKSPGGNLQRRPQNAVIQRDEKCIEQIECTSDGHEGSEKEPDRTTEKDQPQRMGIRTPEGAIRKKSTTPQRRMVAASEKEFSQDKEAKRSEGSLKRTKLSYMKALARTRGIESSKKKTINSRLAAGQLGVIKESSPTVCRTKVAAKPMDNGVSQAVNKTLTPTTSSMRRKPTTPKEPHFHNVHVPKSCVRRVA</sequence>
<keyword evidence="2" id="KW-1185">Reference proteome</keyword>